<evidence type="ECO:0000256" key="3">
    <source>
        <dbReference type="ARBA" id="ARBA00022741"/>
    </source>
</evidence>
<feature type="region of interest" description="Disordered" evidence="8">
    <location>
        <begin position="425"/>
        <end position="575"/>
    </location>
</feature>
<dbReference type="GO" id="GO:0004674">
    <property type="term" value="F:protein serine/threonine kinase activity"/>
    <property type="evidence" value="ECO:0007669"/>
    <property type="project" value="UniProtKB-KW"/>
</dbReference>
<dbReference type="Gene3D" id="3.30.70.330">
    <property type="match status" value="1"/>
</dbReference>
<evidence type="ECO:0000256" key="8">
    <source>
        <dbReference type="SAM" id="MobiDB-lite"/>
    </source>
</evidence>
<feature type="compositionally biased region" description="Gly residues" evidence="8">
    <location>
        <begin position="458"/>
        <end position="483"/>
    </location>
</feature>
<dbReference type="AlphaFoldDB" id="A0A922I342"/>
<evidence type="ECO:0000259" key="9">
    <source>
        <dbReference type="PROSITE" id="PS50011"/>
    </source>
</evidence>
<dbReference type="SMART" id="SM00220">
    <property type="entry name" value="S_TKc"/>
    <property type="match status" value="1"/>
</dbReference>
<dbReference type="PROSITE" id="PS50011">
    <property type="entry name" value="PROTEIN_KINASE_DOM"/>
    <property type="match status" value="1"/>
</dbReference>
<evidence type="ECO:0000313" key="11">
    <source>
        <dbReference type="EMBL" id="KAH9517643.1"/>
    </source>
</evidence>
<dbReference type="GO" id="GO:0005524">
    <property type="term" value="F:ATP binding"/>
    <property type="evidence" value="ECO:0007669"/>
    <property type="project" value="UniProtKB-KW"/>
</dbReference>
<dbReference type="GO" id="GO:0005737">
    <property type="term" value="C:cytoplasm"/>
    <property type="evidence" value="ECO:0007669"/>
    <property type="project" value="TreeGrafter"/>
</dbReference>
<reference evidence="11" key="2">
    <citation type="journal article" date="2022" name="Res Sq">
        <title>Comparative Genomics Reveals Insights into the Divergent Evolution of Astigmatic Mites and Household Pest Adaptations.</title>
        <authorList>
            <person name="Xiong Q."/>
            <person name="Wan A.T.-Y."/>
            <person name="Liu X.-Y."/>
            <person name="Fung C.S.-H."/>
            <person name="Xiao X."/>
            <person name="Malainual N."/>
            <person name="Hou J."/>
            <person name="Wang L."/>
            <person name="Wang M."/>
            <person name="Yang K."/>
            <person name="Cui Y."/>
            <person name="Leung E."/>
            <person name="Nong W."/>
            <person name="Shin S.-K."/>
            <person name="Au S."/>
            <person name="Jeong K.Y."/>
            <person name="Chew F.T."/>
            <person name="Hui J."/>
            <person name="Leung T.F."/>
            <person name="Tungtrongchitr A."/>
            <person name="Zhong N."/>
            <person name="Liu Z."/>
            <person name="Tsui S."/>
        </authorList>
    </citation>
    <scope>NUCLEOTIDE SEQUENCE</scope>
    <source>
        <strain evidence="11">Derf</strain>
        <tissue evidence="11">Whole organism</tissue>
    </source>
</reference>
<dbReference type="PROSITE" id="PS50102">
    <property type="entry name" value="RRM"/>
    <property type="match status" value="1"/>
</dbReference>
<dbReference type="InterPro" id="IPR008271">
    <property type="entry name" value="Ser/Thr_kinase_AS"/>
</dbReference>
<dbReference type="SMART" id="SM00360">
    <property type="entry name" value="RRM"/>
    <property type="match status" value="1"/>
</dbReference>
<evidence type="ECO:0000259" key="10">
    <source>
        <dbReference type="PROSITE" id="PS50102"/>
    </source>
</evidence>
<keyword evidence="5" id="KW-0067">ATP-binding</keyword>
<dbReference type="SUPFAM" id="SSF56112">
    <property type="entry name" value="Protein kinase-like (PK-like)"/>
    <property type="match status" value="1"/>
</dbReference>
<dbReference type="PANTHER" id="PTHR24346">
    <property type="entry name" value="MAP/MICROTUBULE AFFINITY-REGULATING KINASE"/>
    <property type="match status" value="1"/>
</dbReference>
<dbReference type="InterPro" id="IPR000504">
    <property type="entry name" value="RRM_dom"/>
</dbReference>
<comment type="caution">
    <text evidence="11">The sequence shown here is derived from an EMBL/GenBank/DDBJ whole genome shotgun (WGS) entry which is preliminary data.</text>
</comment>
<dbReference type="Pfam" id="PF00069">
    <property type="entry name" value="Pkinase"/>
    <property type="match status" value="1"/>
</dbReference>
<dbReference type="Proteomes" id="UP000790347">
    <property type="component" value="Unassembled WGS sequence"/>
</dbReference>
<dbReference type="InterPro" id="IPR011009">
    <property type="entry name" value="Kinase-like_dom_sf"/>
</dbReference>
<organism evidence="11 12">
    <name type="scientific">Dermatophagoides farinae</name>
    <name type="common">American house dust mite</name>
    <dbReference type="NCBI Taxonomy" id="6954"/>
    <lineage>
        <taxon>Eukaryota</taxon>
        <taxon>Metazoa</taxon>
        <taxon>Ecdysozoa</taxon>
        <taxon>Arthropoda</taxon>
        <taxon>Chelicerata</taxon>
        <taxon>Arachnida</taxon>
        <taxon>Acari</taxon>
        <taxon>Acariformes</taxon>
        <taxon>Sarcoptiformes</taxon>
        <taxon>Astigmata</taxon>
        <taxon>Psoroptidia</taxon>
        <taxon>Analgoidea</taxon>
        <taxon>Pyroglyphidae</taxon>
        <taxon>Dermatophagoidinae</taxon>
        <taxon>Dermatophagoides</taxon>
    </lineage>
</organism>
<dbReference type="CDD" id="cd12373">
    <property type="entry name" value="RRM_SRSF3_like"/>
    <property type="match status" value="1"/>
</dbReference>
<proteinExistence type="predicted"/>
<dbReference type="GO" id="GO:0035556">
    <property type="term" value="P:intracellular signal transduction"/>
    <property type="evidence" value="ECO:0007669"/>
    <property type="project" value="TreeGrafter"/>
</dbReference>
<dbReference type="PANTHER" id="PTHR24346:SF82">
    <property type="entry name" value="KP78A-RELATED"/>
    <property type="match status" value="1"/>
</dbReference>
<evidence type="ECO:0000256" key="6">
    <source>
        <dbReference type="ARBA" id="ARBA00022884"/>
    </source>
</evidence>
<dbReference type="Pfam" id="PF00076">
    <property type="entry name" value="RRM_1"/>
    <property type="match status" value="1"/>
</dbReference>
<feature type="compositionally biased region" description="Gly residues" evidence="8">
    <location>
        <begin position="564"/>
        <end position="575"/>
    </location>
</feature>
<evidence type="ECO:0000256" key="1">
    <source>
        <dbReference type="ARBA" id="ARBA00022527"/>
    </source>
</evidence>
<keyword evidence="12" id="KW-1185">Reference proteome</keyword>
<feature type="compositionally biased region" description="Low complexity" evidence="8">
    <location>
        <begin position="291"/>
        <end position="309"/>
    </location>
</feature>
<dbReference type="SUPFAM" id="SSF54928">
    <property type="entry name" value="RNA-binding domain, RBD"/>
    <property type="match status" value="1"/>
</dbReference>
<evidence type="ECO:0000313" key="12">
    <source>
        <dbReference type="Proteomes" id="UP000790347"/>
    </source>
</evidence>
<reference evidence="11" key="1">
    <citation type="submission" date="2013-05" db="EMBL/GenBank/DDBJ databases">
        <authorList>
            <person name="Yim A.K.Y."/>
            <person name="Chan T.F."/>
            <person name="Ji K.M."/>
            <person name="Liu X.Y."/>
            <person name="Zhou J.W."/>
            <person name="Li R.Q."/>
            <person name="Yang K.Y."/>
            <person name="Li J."/>
            <person name="Li M."/>
            <person name="Law P.T.W."/>
            <person name="Wu Y.L."/>
            <person name="Cai Z.L."/>
            <person name="Qin H."/>
            <person name="Bao Y."/>
            <person name="Leung R.K.K."/>
            <person name="Ng P.K.S."/>
            <person name="Zou J."/>
            <person name="Zhong X.J."/>
            <person name="Ran P.X."/>
            <person name="Zhong N.S."/>
            <person name="Liu Z.G."/>
            <person name="Tsui S.K.W."/>
        </authorList>
    </citation>
    <scope>NUCLEOTIDE SEQUENCE</scope>
    <source>
        <strain evidence="11">Derf</strain>
        <tissue evidence="11">Whole organism</tissue>
    </source>
</reference>
<keyword evidence="2" id="KW-0808">Transferase</keyword>
<dbReference type="PROSITE" id="PS00108">
    <property type="entry name" value="PROTEIN_KINASE_ST"/>
    <property type="match status" value="1"/>
</dbReference>
<sequence>MDVLLKRGYTNLVKIDSGGQARVYKAEHVPDGKLVAIKIIHVENPNNTKLDDDLKRELQIISNVQHPNCIKVHKLLRSQGKVYIVMDYMINGTIGSRIRNDGELCEWHARLWFCPIARAIKYLHEHRIAHRDLKLDNILLDSHWNPILTDFGFSRFVNIMDDGQIQKSNTYCGTPSYNPPEVLKQIPYNPFAADIWCMGIMLFIMINKIYPFDKNDREKMYECQISRRYKLRDQIEMKSSIDVKDLIDRLLEPNPDLRPTIHDVCNHPWFPIVLRENEFIRKQRTTTATGDQQRPSSPDPQQQQQQSIDMTKSPGIDGAVRNTSTRIVGFVFPHQRFHFHLKIDRYNNDNDMPIVPSDRRNRVFIGGIGDRITKEDIETEFGRFGKLTNVWVAQNPPGFAFVEYDHISEADLAVSEMNGKSFLGSTNKIRVEHSHGGKSRNGRRGPGGGRFDGPRSSFGGGGGPPRNFSGGDGGYRSNGGGYRRMGRDGAFSGGSGRFDNGDKRRPFQSGGGGGGGRFSSGGGPRYGRNDRPYGGGGGRRSRSPNGRSNKYPPRVEPMSQGFSPVGGGYGNPSPY</sequence>
<keyword evidence="4" id="KW-0418">Kinase</keyword>
<dbReference type="EMBL" id="ASGP02000003">
    <property type="protein sequence ID" value="KAH9517643.1"/>
    <property type="molecule type" value="Genomic_DNA"/>
</dbReference>
<evidence type="ECO:0000256" key="5">
    <source>
        <dbReference type="ARBA" id="ARBA00022840"/>
    </source>
</evidence>
<protein>
    <submittedName>
        <fullName evidence="11">Uncharacterized protein</fullName>
    </submittedName>
</protein>
<keyword evidence="1" id="KW-0723">Serine/threonine-protein kinase</keyword>
<evidence type="ECO:0000256" key="2">
    <source>
        <dbReference type="ARBA" id="ARBA00022679"/>
    </source>
</evidence>
<feature type="domain" description="RRM" evidence="10">
    <location>
        <begin position="361"/>
        <end position="436"/>
    </location>
</feature>
<dbReference type="Gene3D" id="1.10.510.10">
    <property type="entry name" value="Transferase(Phosphotransferase) domain 1"/>
    <property type="match status" value="1"/>
</dbReference>
<feature type="compositionally biased region" description="Gly residues" evidence="8">
    <location>
        <begin position="509"/>
        <end position="525"/>
    </location>
</feature>
<gene>
    <name evidence="11" type="ORF">DERF_008295</name>
</gene>
<feature type="region of interest" description="Disordered" evidence="8">
    <location>
        <begin position="285"/>
        <end position="318"/>
    </location>
</feature>
<dbReference type="InterPro" id="IPR035979">
    <property type="entry name" value="RBD_domain_sf"/>
</dbReference>
<dbReference type="InterPro" id="IPR012677">
    <property type="entry name" value="Nucleotide-bd_a/b_plait_sf"/>
</dbReference>
<keyword evidence="6 7" id="KW-0694">RNA-binding</keyword>
<name>A0A922I342_DERFA</name>
<keyword evidence="3" id="KW-0547">Nucleotide-binding</keyword>
<dbReference type="GO" id="GO:0003723">
    <property type="term" value="F:RNA binding"/>
    <property type="evidence" value="ECO:0007669"/>
    <property type="project" value="UniProtKB-UniRule"/>
</dbReference>
<feature type="domain" description="Protein kinase" evidence="9">
    <location>
        <begin position="9"/>
        <end position="270"/>
    </location>
</feature>
<evidence type="ECO:0000256" key="4">
    <source>
        <dbReference type="ARBA" id="ARBA00022777"/>
    </source>
</evidence>
<evidence type="ECO:0000256" key="7">
    <source>
        <dbReference type="PROSITE-ProRule" id="PRU00176"/>
    </source>
</evidence>
<dbReference type="InterPro" id="IPR000719">
    <property type="entry name" value="Prot_kinase_dom"/>
</dbReference>
<accession>A0A922I342</accession>
<dbReference type="FunFam" id="1.10.510.10:FF:000571">
    <property type="entry name" value="Maternal embryonic leucine zipper kinase"/>
    <property type="match status" value="1"/>
</dbReference>